<dbReference type="SUPFAM" id="SSF53474">
    <property type="entry name" value="alpha/beta-Hydrolases"/>
    <property type="match status" value="1"/>
</dbReference>
<organism evidence="3 4">
    <name type="scientific">Pedobacter quisquiliarum</name>
    <dbReference type="NCBI Taxonomy" id="1834438"/>
    <lineage>
        <taxon>Bacteria</taxon>
        <taxon>Pseudomonadati</taxon>
        <taxon>Bacteroidota</taxon>
        <taxon>Sphingobacteriia</taxon>
        <taxon>Sphingobacteriales</taxon>
        <taxon>Sphingobacteriaceae</taxon>
        <taxon>Pedobacter</taxon>
    </lineage>
</organism>
<sequence>MYKKLLTLSLLTLAYINTFAQQTFNTSATKTDSISINLDNVNYAYLVKFFPISAEGQQLKMAYMDVQPARKANGRTVVLFHGKNFAGYYWTNVIKTLTEAGFRVVVPDQIGFGKSSKAYIHYSFHQLASWNRDLLESLNISKAVMLGHSMGGMLATRYALMFPERTEKLLLEDPIGLEDYRTFIPYSNTEKQYQTELKATPESVRKYYEGSYFTKWKPEYDELVRIAGGVSYSKEFPRYAKVAAMTYTMIIEQPVVYEFRNLKVPTVLFIGLEDKTIVGKASLTPEQQALHGQYKLLGKLTANQIPGAKLVEFENCGHIPHMEIPKVFAAALLGNLEASNN</sequence>
<protein>
    <submittedName>
        <fullName evidence="3">Alpha/beta hydrolase</fullName>
    </submittedName>
</protein>
<accession>A0A916U2K4</accession>
<proteinExistence type="predicted"/>
<feature type="chain" id="PRO_5037068015" evidence="1">
    <location>
        <begin position="21"/>
        <end position="341"/>
    </location>
</feature>
<evidence type="ECO:0000256" key="1">
    <source>
        <dbReference type="SAM" id="SignalP"/>
    </source>
</evidence>
<dbReference type="PANTHER" id="PTHR43798:SF33">
    <property type="entry name" value="HYDROLASE, PUTATIVE (AFU_ORTHOLOGUE AFUA_2G14860)-RELATED"/>
    <property type="match status" value="1"/>
</dbReference>
<dbReference type="InterPro" id="IPR000639">
    <property type="entry name" value="Epox_hydrolase-like"/>
</dbReference>
<dbReference type="InterPro" id="IPR029058">
    <property type="entry name" value="AB_hydrolase_fold"/>
</dbReference>
<evidence type="ECO:0000313" key="3">
    <source>
        <dbReference type="EMBL" id="GGC54573.1"/>
    </source>
</evidence>
<reference evidence="3" key="1">
    <citation type="journal article" date="2014" name="Int. J. Syst. Evol. Microbiol.">
        <title>Complete genome sequence of Corynebacterium casei LMG S-19264T (=DSM 44701T), isolated from a smear-ripened cheese.</title>
        <authorList>
            <consortium name="US DOE Joint Genome Institute (JGI-PGF)"/>
            <person name="Walter F."/>
            <person name="Albersmeier A."/>
            <person name="Kalinowski J."/>
            <person name="Ruckert C."/>
        </authorList>
    </citation>
    <scope>NUCLEOTIDE SEQUENCE</scope>
    <source>
        <strain evidence="3">CGMCC 1.15343</strain>
    </source>
</reference>
<dbReference type="GO" id="GO:0016020">
    <property type="term" value="C:membrane"/>
    <property type="evidence" value="ECO:0007669"/>
    <property type="project" value="TreeGrafter"/>
</dbReference>
<feature type="domain" description="AB hydrolase-1" evidence="2">
    <location>
        <begin position="76"/>
        <end position="323"/>
    </location>
</feature>
<reference evidence="3" key="2">
    <citation type="submission" date="2020-09" db="EMBL/GenBank/DDBJ databases">
        <authorList>
            <person name="Sun Q."/>
            <person name="Zhou Y."/>
        </authorList>
    </citation>
    <scope>NUCLEOTIDE SEQUENCE</scope>
    <source>
        <strain evidence="3">CGMCC 1.15343</strain>
    </source>
</reference>
<comment type="caution">
    <text evidence="3">The sequence shown here is derived from an EMBL/GenBank/DDBJ whole genome shotgun (WGS) entry which is preliminary data.</text>
</comment>
<keyword evidence="3" id="KW-0378">Hydrolase</keyword>
<keyword evidence="1" id="KW-0732">Signal</keyword>
<dbReference type="Pfam" id="PF00561">
    <property type="entry name" value="Abhydrolase_1"/>
    <property type="match status" value="1"/>
</dbReference>
<dbReference type="EMBL" id="BMIL01000002">
    <property type="protein sequence ID" value="GGC54573.1"/>
    <property type="molecule type" value="Genomic_DNA"/>
</dbReference>
<feature type="signal peptide" evidence="1">
    <location>
        <begin position="1"/>
        <end position="20"/>
    </location>
</feature>
<dbReference type="PANTHER" id="PTHR43798">
    <property type="entry name" value="MONOACYLGLYCEROL LIPASE"/>
    <property type="match status" value="1"/>
</dbReference>
<dbReference type="RefSeq" id="WP_188625275.1">
    <property type="nucleotide sequence ID" value="NZ_BMIL01000002.1"/>
</dbReference>
<keyword evidence="4" id="KW-1185">Reference proteome</keyword>
<evidence type="ECO:0000313" key="4">
    <source>
        <dbReference type="Proteomes" id="UP000651668"/>
    </source>
</evidence>
<dbReference type="Proteomes" id="UP000651668">
    <property type="component" value="Unassembled WGS sequence"/>
</dbReference>
<dbReference type="PRINTS" id="PR00111">
    <property type="entry name" value="ABHYDROLASE"/>
</dbReference>
<dbReference type="InterPro" id="IPR050266">
    <property type="entry name" value="AB_hydrolase_sf"/>
</dbReference>
<dbReference type="InterPro" id="IPR000073">
    <property type="entry name" value="AB_hydrolase_1"/>
</dbReference>
<dbReference type="AlphaFoldDB" id="A0A916U2K4"/>
<dbReference type="PRINTS" id="PR00412">
    <property type="entry name" value="EPOXHYDRLASE"/>
</dbReference>
<dbReference type="Gene3D" id="3.40.50.1820">
    <property type="entry name" value="alpha/beta hydrolase"/>
    <property type="match status" value="1"/>
</dbReference>
<gene>
    <name evidence="3" type="ORF">GCM10011387_05120</name>
</gene>
<evidence type="ECO:0000259" key="2">
    <source>
        <dbReference type="Pfam" id="PF00561"/>
    </source>
</evidence>
<name>A0A916U2K4_9SPHI</name>
<dbReference type="GO" id="GO:0016787">
    <property type="term" value="F:hydrolase activity"/>
    <property type="evidence" value="ECO:0007669"/>
    <property type="project" value="UniProtKB-KW"/>
</dbReference>